<dbReference type="EC" id="2.7.11.1" evidence="4"/>
<comment type="catalytic activity">
    <reaction evidence="21">
        <text>L-seryl-[protein] + ATP = O-phospho-L-seryl-[protein] + ADP + H(+)</text>
        <dbReference type="Rhea" id="RHEA:17989"/>
        <dbReference type="Rhea" id="RHEA-COMP:9863"/>
        <dbReference type="Rhea" id="RHEA-COMP:11604"/>
        <dbReference type="ChEBI" id="CHEBI:15378"/>
        <dbReference type="ChEBI" id="CHEBI:29999"/>
        <dbReference type="ChEBI" id="CHEBI:30616"/>
        <dbReference type="ChEBI" id="CHEBI:83421"/>
        <dbReference type="ChEBI" id="CHEBI:456216"/>
        <dbReference type="EC" id="2.7.11.1"/>
    </reaction>
</comment>
<dbReference type="Pfam" id="PF07714">
    <property type="entry name" value="PK_Tyr_Ser-Thr"/>
    <property type="match status" value="1"/>
</dbReference>
<evidence type="ECO:0000256" key="8">
    <source>
        <dbReference type="ARBA" id="ARBA00022614"/>
    </source>
</evidence>
<dbReference type="Pfam" id="PF00560">
    <property type="entry name" value="LRR_1"/>
    <property type="match status" value="2"/>
</dbReference>
<feature type="domain" description="Protein kinase" evidence="27">
    <location>
        <begin position="686"/>
        <end position="969"/>
    </location>
</feature>
<dbReference type="InterPro" id="IPR017441">
    <property type="entry name" value="Protein_kinase_ATP_BS"/>
</dbReference>
<evidence type="ECO:0000256" key="23">
    <source>
        <dbReference type="ARBA" id="ARBA00056628"/>
    </source>
</evidence>
<keyword evidence="17 26" id="KW-0472">Membrane</keyword>
<sequence>MNDELSLLSFKSMLSTGSSEGLMASWNSSSHHCSWPGVVCGSLRHPERVVMLRLRSANLAGPVSPFLGNLSFLRELDLGNNHLTGQIPPELGLLAKLQVLNLSLNSLQGSIPADLGGCTNITMLDLSGASLKNLFRLNLGENVLSGQIPGSLAELPVIGFLSLRLNKFSGEIPQALGNLSSLRFLGLGGNTLSGAIPSSLGMFYRLSFLILGSNSLTGVIPASIWNISSLIMFSIGDNKLRGIIPPNAFSTLPNLKRLFMEFNQFDGHIPSSIANSSGMSLLQLSANIFSGIFPPEIGRLRNLSRLDFAVNLLEAKEPKDLDFITALTNCSQLQVLALGFNKFEGVLPSSLCNFSTSLWFLYLGHTKMSGSIPKDIGNIINLQSLYLNNNLLTGTLPSSLNQLKNLCTFIVDENKIHGPIPWTIGNLTELNYFSLRKNAFSGRLPITFGNLTQLNALDLSSNNFTGSIPSGLFNIPTLSRIFDLSHNNLEGSIQQEIGNLKNLVEFHAESNKFSGEIPPTLGECQLLQSLYLQNNILTGIIPSLLNQLKGLENLDLSRNNLSGQIPMFLGNISMLYHLNLSFNSFVGEVPNFGMFANATAISIQGNAQLCGGIRDLHLPPCSSQVRKKRSLVIPIVVPLSAAIVILSLLCVFLCWRKSTTEIYSTTSMQGHPLISYPQLVRATDGFSAKNLLGSGAFGTVFKGNIGAQAGQSTSLAAVKVLKLQTPGGLKGFITECEALRNLWHRNLVKIITACSSIDNKGNEFKAIVYSFMPNGCLEGWLHPDTNDQLAKHLLLHCDLKPSNVLLDAEMVAHVGDFGLAKILVETNSYFQQSTSSMGFRGTIGYAPPEYGAGNMVSTYGDIYSYGILVLEMVTAKRPTDSEFIGGLSIRQYVKLGLGGRVMDVIDTQLSLNLKNELQTTDDYSYKLKIDCLISLLRLGLSCSQEMPSSRMATGHIIKELHAIKEILHS</sequence>
<evidence type="ECO:0000256" key="4">
    <source>
        <dbReference type="ARBA" id="ARBA00012513"/>
    </source>
</evidence>
<keyword evidence="13 25" id="KW-0547">Nucleotide-binding</keyword>
<keyword evidence="11" id="KW-0732">Signal</keyword>
<reference evidence="28 29" key="1">
    <citation type="journal article" date="2010" name="Nature">
        <title>Genome sequencing and analysis of the model grass Brachypodium distachyon.</title>
        <authorList>
            <consortium name="International Brachypodium Initiative"/>
        </authorList>
    </citation>
    <scope>NUCLEOTIDE SEQUENCE [LARGE SCALE GENOMIC DNA]</scope>
    <source>
        <strain evidence="28 29">Bd21</strain>
    </source>
</reference>
<dbReference type="OrthoDB" id="676979at2759"/>
<dbReference type="PROSITE" id="PS00108">
    <property type="entry name" value="PROTEIN_KINASE_ST"/>
    <property type="match status" value="1"/>
</dbReference>
<dbReference type="Gene3D" id="3.80.10.10">
    <property type="entry name" value="Ribonuclease Inhibitor"/>
    <property type="match status" value="3"/>
</dbReference>
<dbReference type="PROSITE" id="PS51450">
    <property type="entry name" value="LRR"/>
    <property type="match status" value="1"/>
</dbReference>
<feature type="binding site" evidence="25">
    <location>
        <position position="719"/>
    </location>
    <ligand>
        <name>ATP</name>
        <dbReference type="ChEBI" id="CHEBI:30616"/>
    </ligand>
</feature>
<dbReference type="InterPro" id="IPR001245">
    <property type="entry name" value="Ser-Thr/Tyr_kinase_cat_dom"/>
</dbReference>
<evidence type="ECO:0000256" key="3">
    <source>
        <dbReference type="ARBA" id="ARBA00008684"/>
    </source>
</evidence>
<keyword evidence="16 26" id="KW-1133">Transmembrane helix</keyword>
<dbReference type="EMBL" id="CM000883">
    <property type="protein sequence ID" value="PNT63452.1"/>
    <property type="molecule type" value="Genomic_DNA"/>
</dbReference>
<dbReference type="Gene3D" id="3.30.200.20">
    <property type="entry name" value="Phosphorylase Kinase, domain 1"/>
    <property type="match status" value="1"/>
</dbReference>
<evidence type="ECO:0000256" key="5">
    <source>
        <dbReference type="ARBA" id="ARBA00022475"/>
    </source>
</evidence>
<dbReference type="Pfam" id="PF08263">
    <property type="entry name" value="LRRNT_2"/>
    <property type="match status" value="1"/>
</dbReference>
<keyword evidence="15 25" id="KW-0067">ATP-binding</keyword>
<dbReference type="FunFam" id="3.30.200.20:FF:000432">
    <property type="entry name" value="LRR receptor-like serine/threonine-protein kinase EFR"/>
    <property type="match status" value="1"/>
</dbReference>
<dbReference type="EnsemblPlants" id="PNT63452">
    <property type="protein sequence ID" value="PNT63452"/>
    <property type="gene ID" value="BRADI_4g16130v3"/>
</dbReference>
<dbReference type="FunFam" id="3.80.10.10:FF:000095">
    <property type="entry name" value="LRR receptor-like serine/threonine-protein kinase GSO1"/>
    <property type="match status" value="1"/>
</dbReference>
<evidence type="ECO:0000256" key="6">
    <source>
        <dbReference type="ARBA" id="ARBA00022527"/>
    </source>
</evidence>
<dbReference type="InterPro" id="IPR050647">
    <property type="entry name" value="Plant_LRR-RLKs"/>
</dbReference>
<evidence type="ECO:0000256" key="9">
    <source>
        <dbReference type="ARBA" id="ARBA00022679"/>
    </source>
</evidence>
<comment type="subcellular location">
    <subcellularLocation>
        <location evidence="1">Cell membrane</location>
        <topology evidence="1">Single-pass membrane protein</topology>
    </subcellularLocation>
    <subcellularLocation>
        <location evidence="2">Endoplasmic reticulum membrane</location>
        <topology evidence="2">Single-pass membrane protein</topology>
    </subcellularLocation>
</comment>
<evidence type="ECO:0000256" key="26">
    <source>
        <dbReference type="SAM" id="Phobius"/>
    </source>
</evidence>
<comment type="similarity">
    <text evidence="3">Belongs to the protein kinase superfamily. Ser/Thr protein kinase family.</text>
</comment>
<evidence type="ECO:0000256" key="2">
    <source>
        <dbReference type="ARBA" id="ARBA00004389"/>
    </source>
</evidence>
<dbReference type="InterPro" id="IPR013210">
    <property type="entry name" value="LRR_N_plant-typ"/>
</dbReference>
<evidence type="ECO:0000256" key="19">
    <source>
        <dbReference type="ARBA" id="ARBA00023180"/>
    </source>
</evidence>
<dbReference type="GO" id="GO:0004674">
    <property type="term" value="F:protein serine/threonine kinase activity"/>
    <property type="evidence" value="ECO:0007669"/>
    <property type="project" value="UniProtKB-KW"/>
</dbReference>
<comment type="function">
    <text evidence="22">Receptor kinase that detects X.oryzae pv. oryzae protein Ax21 to promote innate immunity. Following X.oryzae pv. oryzae protein Ax21 detection, undergoes cleavage, releasing the processed protein kinase Xa21 chain.</text>
</comment>
<evidence type="ECO:0000256" key="15">
    <source>
        <dbReference type="ARBA" id="ARBA00022840"/>
    </source>
</evidence>
<evidence type="ECO:0000256" key="17">
    <source>
        <dbReference type="ARBA" id="ARBA00023136"/>
    </source>
</evidence>
<keyword evidence="12" id="KW-0677">Repeat</keyword>
<dbReference type="GO" id="GO:0099402">
    <property type="term" value="P:plant organ development"/>
    <property type="evidence" value="ECO:0007669"/>
    <property type="project" value="UniProtKB-ARBA"/>
</dbReference>
<reference evidence="28" key="2">
    <citation type="submission" date="2017-06" db="EMBL/GenBank/DDBJ databases">
        <title>WGS assembly of Brachypodium distachyon.</title>
        <authorList>
            <consortium name="The International Brachypodium Initiative"/>
            <person name="Lucas S."/>
            <person name="Harmon-Smith M."/>
            <person name="Lail K."/>
            <person name="Tice H."/>
            <person name="Grimwood J."/>
            <person name="Bruce D."/>
            <person name="Barry K."/>
            <person name="Shu S."/>
            <person name="Lindquist E."/>
            <person name="Wang M."/>
            <person name="Pitluck S."/>
            <person name="Vogel J.P."/>
            <person name="Garvin D.F."/>
            <person name="Mockler T.C."/>
            <person name="Schmutz J."/>
            <person name="Rokhsar D."/>
            <person name="Bevan M.W."/>
        </authorList>
    </citation>
    <scope>NUCLEOTIDE SEQUENCE</scope>
    <source>
        <strain evidence="28">Bd21</strain>
    </source>
</reference>
<dbReference type="PROSITE" id="PS00107">
    <property type="entry name" value="PROTEIN_KINASE_ATP"/>
    <property type="match status" value="1"/>
</dbReference>
<evidence type="ECO:0000256" key="21">
    <source>
        <dbReference type="ARBA" id="ARBA00048679"/>
    </source>
</evidence>
<dbReference type="InterPro" id="IPR011009">
    <property type="entry name" value="Kinase-like_dom_sf"/>
</dbReference>
<dbReference type="InterPro" id="IPR032675">
    <property type="entry name" value="LRR_dom_sf"/>
</dbReference>
<keyword evidence="9" id="KW-0808">Transferase</keyword>
<dbReference type="GO" id="GO:0005789">
    <property type="term" value="C:endoplasmic reticulum membrane"/>
    <property type="evidence" value="ECO:0007669"/>
    <property type="project" value="UniProtKB-SubCell"/>
</dbReference>
<evidence type="ECO:0000256" key="14">
    <source>
        <dbReference type="ARBA" id="ARBA00022777"/>
    </source>
</evidence>
<dbReference type="AlphaFoldDB" id="A0A2K2CN52"/>
<dbReference type="FunFam" id="1.10.510.10:FF:000358">
    <property type="entry name" value="Putative leucine-rich repeat receptor-like serine/threonine-protein kinase"/>
    <property type="match status" value="1"/>
</dbReference>
<dbReference type="GO" id="GO:0005524">
    <property type="term" value="F:ATP binding"/>
    <property type="evidence" value="ECO:0007669"/>
    <property type="project" value="UniProtKB-UniRule"/>
</dbReference>
<keyword evidence="7" id="KW-0597">Phosphoprotein</keyword>
<dbReference type="GO" id="GO:0005886">
    <property type="term" value="C:plasma membrane"/>
    <property type="evidence" value="ECO:0007669"/>
    <property type="project" value="UniProtKB-SubCell"/>
</dbReference>
<dbReference type="InterPro" id="IPR055414">
    <property type="entry name" value="LRR_R13L4/SHOC2-like"/>
</dbReference>
<evidence type="ECO:0000313" key="29">
    <source>
        <dbReference type="EnsemblPlants" id="PNT63452"/>
    </source>
</evidence>
<keyword evidence="30" id="KW-1185">Reference proteome</keyword>
<evidence type="ECO:0000256" key="7">
    <source>
        <dbReference type="ARBA" id="ARBA00022553"/>
    </source>
</evidence>
<evidence type="ECO:0000256" key="22">
    <source>
        <dbReference type="ARBA" id="ARBA00054320"/>
    </source>
</evidence>
<dbReference type="SUPFAM" id="SSF52058">
    <property type="entry name" value="L domain-like"/>
    <property type="match status" value="2"/>
</dbReference>
<protein>
    <recommendedName>
        <fullName evidence="24">Receptor kinase-like protein Xa21</fullName>
        <ecNumber evidence="4">2.7.11.1</ecNumber>
    </recommendedName>
</protein>
<keyword evidence="8" id="KW-0433">Leucine-rich repeat</keyword>
<dbReference type="InterPro" id="IPR001611">
    <property type="entry name" value="Leu-rich_rpt"/>
</dbReference>
<dbReference type="Pfam" id="PF13855">
    <property type="entry name" value="LRR_8"/>
    <property type="match status" value="2"/>
</dbReference>
<reference evidence="29" key="3">
    <citation type="submission" date="2018-08" db="UniProtKB">
        <authorList>
            <consortium name="EnsemblPlants"/>
        </authorList>
    </citation>
    <scope>IDENTIFICATION</scope>
    <source>
        <strain evidence="29">cv. Bd21</strain>
    </source>
</reference>
<comment type="catalytic activity">
    <reaction evidence="20">
        <text>L-threonyl-[protein] + ATP = O-phospho-L-threonyl-[protein] + ADP + H(+)</text>
        <dbReference type="Rhea" id="RHEA:46608"/>
        <dbReference type="Rhea" id="RHEA-COMP:11060"/>
        <dbReference type="Rhea" id="RHEA-COMP:11605"/>
        <dbReference type="ChEBI" id="CHEBI:15378"/>
        <dbReference type="ChEBI" id="CHEBI:30013"/>
        <dbReference type="ChEBI" id="CHEBI:30616"/>
        <dbReference type="ChEBI" id="CHEBI:61977"/>
        <dbReference type="ChEBI" id="CHEBI:456216"/>
        <dbReference type="EC" id="2.7.11.1"/>
    </reaction>
</comment>
<dbReference type="GO" id="GO:0009653">
    <property type="term" value="P:anatomical structure morphogenesis"/>
    <property type="evidence" value="ECO:0007669"/>
    <property type="project" value="UniProtKB-ARBA"/>
</dbReference>
<evidence type="ECO:0000256" key="11">
    <source>
        <dbReference type="ARBA" id="ARBA00022729"/>
    </source>
</evidence>
<dbReference type="SMART" id="SM00369">
    <property type="entry name" value="LRR_TYP"/>
    <property type="match status" value="8"/>
</dbReference>
<dbReference type="Pfam" id="PF23598">
    <property type="entry name" value="LRR_14"/>
    <property type="match status" value="1"/>
</dbReference>
<dbReference type="Proteomes" id="UP000008810">
    <property type="component" value="Chromosome 4"/>
</dbReference>
<dbReference type="Gene3D" id="1.10.510.10">
    <property type="entry name" value="Transferase(Phosphotransferase) domain 1"/>
    <property type="match status" value="1"/>
</dbReference>
<feature type="transmembrane region" description="Helical" evidence="26">
    <location>
        <begin position="631"/>
        <end position="655"/>
    </location>
</feature>
<dbReference type="FunFam" id="3.80.10.10:FF:000400">
    <property type="entry name" value="Nuclear pore complex protein NUP107"/>
    <property type="match status" value="1"/>
</dbReference>
<evidence type="ECO:0000256" key="16">
    <source>
        <dbReference type="ARBA" id="ARBA00022989"/>
    </source>
</evidence>
<evidence type="ECO:0000313" key="30">
    <source>
        <dbReference type="Proteomes" id="UP000008810"/>
    </source>
</evidence>
<dbReference type="SMART" id="SM00220">
    <property type="entry name" value="S_TKc"/>
    <property type="match status" value="1"/>
</dbReference>
<keyword evidence="19" id="KW-0325">Glycoprotein</keyword>
<keyword evidence="5" id="KW-1003">Cell membrane</keyword>
<dbReference type="InParanoid" id="A0A2K2CN52"/>
<dbReference type="PROSITE" id="PS50011">
    <property type="entry name" value="PROTEIN_KINASE_DOM"/>
    <property type="match status" value="1"/>
</dbReference>
<accession>A0A2K2CN52</accession>
<dbReference type="InterPro" id="IPR000719">
    <property type="entry name" value="Prot_kinase_dom"/>
</dbReference>
<organism evidence="28">
    <name type="scientific">Brachypodium distachyon</name>
    <name type="common">Purple false brome</name>
    <name type="synonym">Trachynia distachya</name>
    <dbReference type="NCBI Taxonomy" id="15368"/>
    <lineage>
        <taxon>Eukaryota</taxon>
        <taxon>Viridiplantae</taxon>
        <taxon>Streptophyta</taxon>
        <taxon>Embryophyta</taxon>
        <taxon>Tracheophyta</taxon>
        <taxon>Spermatophyta</taxon>
        <taxon>Magnoliopsida</taxon>
        <taxon>Liliopsida</taxon>
        <taxon>Poales</taxon>
        <taxon>Poaceae</taxon>
        <taxon>BOP clade</taxon>
        <taxon>Pooideae</taxon>
        <taxon>Stipodae</taxon>
        <taxon>Brachypodieae</taxon>
        <taxon>Brachypodium</taxon>
    </lineage>
</organism>
<dbReference type="PANTHER" id="PTHR48056">
    <property type="entry name" value="LRR RECEPTOR-LIKE SERINE/THREONINE-PROTEIN KINASE-RELATED"/>
    <property type="match status" value="1"/>
</dbReference>
<evidence type="ECO:0000256" key="13">
    <source>
        <dbReference type="ARBA" id="ARBA00022741"/>
    </source>
</evidence>
<keyword evidence="14" id="KW-0418">Kinase</keyword>
<dbReference type="PANTHER" id="PTHR48056:SF86">
    <property type="entry name" value="PROTEIN KINASE DOMAIN-CONTAINING PROTEIN"/>
    <property type="match status" value="1"/>
</dbReference>
<dbReference type="InterPro" id="IPR003591">
    <property type="entry name" value="Leu-rich_rpt_typical-subtyp"/>
</dbReference>
<dbReference type="InterPro" id="IPR008271">
    <property type="entry name" value="Ser/Thr_kinase_AS"/>
</dbReference>
<evidence type="ECO:0000256" key="20">
    <source>
        <dbReference type="ARBA" id="ARBA00047899"/>
    </source>
</evidence>
<proteinExistence type="inferred from homology"/>
<evidence type="ECO:0000259" key="27">
    <source>
        <dbReference type="PROSITE" id="PS50011"/>
    </source>
</evidence>
<comment type="function">
    <text evidence="23">The processed protein kinase Xa21 chain released by protein cleavage after X.oryzae pv. oryzae protein Ax21 detection translocates into the nucleus where it can bind and regulate WRKY62, a transcription factor. Confers resistance to the bacterial pathogen X.oryzae pv. oryzae (Xoo).</text>
</comment>
<name>A0A2K2CN52_BRADI</name>
<gene>
    <name evidence="28" type="ORF">BRADI_4g16130v3</name>
</gene>
<evidence type="ECO:0000256" key="10">
    <source>
        <dbReference type="ARBA" id="ARBA00022692"/>
    </source>
</evidence>
<evidence type="ECO:0000313" key="28">
    <source>
        <dbReference type="EMBL" id="PNT63452.1"/>
    </source>
</evidence>
<dbReference type="ExpressionAtlas" id="A0A2K2CN52">
    <property type="expression patterns" value="baseline and differential"/>
</dbReference>
<dbReference type="SUPFAM" id="SSF56112">
    <property type="entry name" value="Protein kinase-like (PK-like)"/>
    <property type="match status" value="1"/>
</dbReference>
<keyword evidence="18" id="KW-0675">Receptor</keyword>
<evidence type="ECO:0000256" key="1">
    <source>
        <dbReference type="ARBA" id="ARBA00004162"/>
    </source>
</evidence>
<evidence type="ECO:0000256" key="24">
    <source>
        <dbReference type="ARBA" id="ARBA00072040"/>
    </source>
</evidence>
<evidence type="ECO:0000256" key="12">
    <source>
        <dbReference type="ARBA" id="ARBA00022737"/>
    </source>
</evidence>
<evidence type="ECO:0000256" key="18">
    <source>
        <dbReference type="ARBA" id="ARBA00023170"/>
    </source>
</evidence>
<evidence type="ECO:0000256" key="25">
    <source>
        <dbReference type="PROSITE-ProRule" id="PRU10141"/>
    </source>
</evidence>
<keyword evidence="10 26" id="KW-0812">Transmembrane</keyword>
<dbReference type="Gramene" id="PNT63452">
    <property type="protein sequence ID" value="PNT63452"/>
    <property type="gene ID" value="BRADI_4g16130v3"/>
</dbReference>
<keyword evidence="6" id="KW-0723">Serine/threonine-protein kinase</keyword>
<dbReference type="FunFam" id="3.80.10.10:FF:000317">
    <property type="entry name" value="Inactive leucine-rich repeat receptor-like protein kinase"/>
    <property type="match status" value="1"/>
</dbReference>